<reference evidence="6" key="2">
    <citation type="submission" date="2022-03" db="EMBL/GenBank/DDBJ databases">
        <title>Draft title - Genomic analysis of global carrot germplasm unveils the trajectory of domestication and the origin of high carotenoid orange carrot.</title>
        <authorList>
            <person name="Iorizzo M."/>
            <person name="Ellison S."/>
            <person name="Senalik D."/>
            <person name="Macko-Podgorni A."/>
            <person name="Grzebelus D."/>
            <person name="Bostan H."/>
            <person name="Rolling W."/>
            <person name="Curaba J."/>
            <person name="Simon P."/>
        </authorList>
    </citation>
    <scope>NUCLEOTIDE SEQUENCE</scope>
    <source>
        <tissue evidence="6">Leaf</tissue>
    </source>
</reference>
<dbReference type="InterPro" id="IPR011009">
    <property type="entry name" value="Kinase-like_dom_sf"/>
</dbReference>
<keyword evidence="2" id="KW-0723">Serine/threonine-protein kinase</keyword>
<keyword evidence="4" id="KW-0067">ATP-binding</keyword>
<feature type="domain" description="Serine-threonine/tyrosine-protein kinase catalytic" evidence="5">
    <location>
        <begin position="28"/>
        <end position="114"/>
    </location>
</feature>
<reference evidence="6" key="1">
    <citation type="journal article" date="2016" name="Nat. Genet.">
        <title>A high-quality carrot genome assembly provides new insights into carotenoid accumulation and asterid genome evolution.</title>
        <authorList>
            <person name="Iorizzo M."/>
            <person name="Ellison S."/>
            <person name="Senalik D."/>
            <person name="Zeng P."/>
            <person name="Satapoomin P."/>
            <person name="Huang J."/>
            <person name="Bowman M."/>
            <person name="Iovene M."/>
            <person name="Sanseverino W."/>
            <person name="Cavagnaro P."/>
            <person name="Yildiz M."/>
            <person name="Macko-Podgorni A."/>
            <person name="Moranska E."/>
            <person name="Grzebelus E."/>
            <person name="Grzebelus D."/>
            <person name="Ashrafi H."/>
            <person name="Zheng Z."/>
            <person name="Cheng S."/>
            <person name="Spooner D."/>
            <person name="Van Deynze A."/>
            <person name="Simon P."/>
        </authorList>
    </citation>
    <scope>NUCLEOTIDE SEQUENCE</scope>
    <source>
        <tissue evidence="6">Leaf</tissue>
    </source>
</reference>
<protein>
    <recommendedName>
        <fullName evidence="5">Serine-threonine/tyrosine-protein kinase catalytic domain-containing protein</fullName>
    </recommendedName>
</protein>
<dbReference type="PANTHER" id="PTHR47985">
    <property type="entry name" value="OS07G0668900 PROTEIN"/>
    <property type="match status" value="1"/>
</dbReference>
<dbReference type="FunFam" id="3.30.200.20:FF:000266">
    <property type="entry name" value="probable serine/threonine-protein kinase RLCKVII"/>
    <property type="match status" value="1"/>
</dbReference>
<dbReference type="Proteomes" id="UP000077755">
    <property type="component" value="Chromosome 8"/>
</dbReference>
<proteinExistence type="predicted"/>
<name>A0AAF0XSM2_DAUCS</name>
<feature type="binding site" evidence="4">
    <location>
        <position position="54"/>
    </location>
    <ligand>
        <name>ATP</name>
        <dbReference type="ChEBI" id="CHEBI:30616"/>
    </ligand>
</feature>
<dbReference type="GO" id="GO:0005886">
    <property type="term" value="C:plasma membrane"/>
    <property type="evidence" value="ECO:0007669"/>
    <property type="project" value="UniProtKB-ARBA"/>
</dbReference>
<evidence type="ECO:0000256" key="3">
    <source>
        <dbReference type="ARBA" id="ARBA00023136"/>
    </source>
</evidence>
<dbReference type="AlphaFoldDB" id="A0AAF0XSM2"/>
<keyword evidence="3" id="KW-0472">Membrane</keyword>
<dbReference type="Pfam" id="PF07714">
    <property type="entry name" value="PK_Tyr_Ser-Thr"/>
    <property type="match status" value="1"/>
</dbReference>
<dbReference type="GO" id="GO:0004674">
    <property type="term" value="F:protein serine/threonine kinase activity"/>
    <property type="evidence" value="ECO:0007669"/>
    <property type="project" value="UniProtKB-KW"/>
</dbReference>
<dbReference type="PANTHER" id="PTHR47985:SF44">
    <property type="entry name" value="SERINE_THREONINE-PROTEIN KINASE PBS1"/>
    <property type="match status" value="1"/>
</dbReference>
<keyword evidence="2" id="KW-0418">Kinase</keyword>
<dbReference type="InterPro" id="IPR001245">
    <property type="entry name" value="Ser-Thr/Tyr_kinase_cat_dom"/>
</dbReference>
<keyword evidence="4" id="KW-0547">Nucleotide-binding</keyword>
<evidence type="ECO:0000313" key="6">
    <source>
        <dbReference type="EMBL" id="WOH12572.1"/>
    </source>
</evidence>
<evidence type="ECO:0000313" key="7">
    <source>
        <dbReference type="Proteomes" id="UP000077755"/>
    </source>
</evidence>
<dbReference type="GO" id="GO:0005524">
    <property type="term" value="F:ATP binding"/>
    <property type="evidence" value="ECO:0007669"/>
    <property type="project" value="UniProtKB-UniRule"/>
</dbReference>
<dbReference type="PROSITE" id="PS00107">
    <property type="entry name" value="PROTEIN_KINASE_ATP"/>
    <property type="match status" value="1"/>
</dbReference>
<dbReference type="Gene3D" id="3.30.200.20">
    <property type="entry name" value="Phosphorylase Kinase, domain 1"/>
    <property type="match status" value="1"/>
</dbReference>
<keyword evidence="2" id="KW-0808">Transferase</keyword>
<sequence length="119" mass="13219">MEVPDAHTVAQTFTLSELSAATNDFSQESFIGEGGFGRVYKGVLQNTGQVVAVKQMDRGGLQGHREFLVEILILNVLHHPNLVSLIGYCAQHAQRLVVYEYMMLGSLDNHLHGKHLQVF</sequence>
<evidence type="ECO:0000256" key="2">
    <source>
        <dbReference type="ARBA" id="ARBA00022527"/>
    </source>
</evidence>
<organism evidence="6 7">
    <name type="scientific">Daucus carota subsp. sativus</name>
    <name type="common">Carrot</name>
    <dbReference type="NCBI Taxonomy" id="79200"/>
    <lineage>
        <taxon>Eukaryota</taxon>
        <taxon>Viridiplantae</taxon>
        <taxon>Streptophyta</taxon>
        <taxon>Embryophyta</taxon>
        <taxon>Tracheophyta</taxon>
        <taxon>Spermatophyta</taxon>
        <taxon>Magnoliopsida</taxon>
        <taxon>eudicotyledons</taxon>
        <taxon>Gunneridae</taxon>
        <taxon>Pentapetalae</taxon>
        <taxon>asterids</taxon>
        <taxon>campanulids</taxon>
        <taxon>Apiales</taxon>
        <taxon>Apiaceae</taxon>
        <taxon>Apioideae</taxon>
        <taxon>Scandiceae</taxon>
        <taxon>Daucinae</taxon>
        <taxon>Daucus</taxon>
        <taxon>Daucus sect. Daucus</taxon>
    </lineage>
</organism>
<accession>A0AAF0XSM2</accession>
<comment type="subcellular location">
    <subcellularLocation>
        <location evidence="1">Membrane</location>
    </subcellularLocation>
</comment>
<keyword evidence="7" id="KW-1185">Reference proteome</keyword>
<dbReference type="SUPFAM" id="SSF56112">
    <property type="entry name" value="Protein kinase-like (PK-like)"/>
    <property type="match status" value="1"/>
</dbReference>
<dbReference type="EMBL" id="CP093350">
    <property type="protein sequence ID" value="WOH12572.1"/>
    <property type="molecule type" value="Genomic_DNA"/>
</dbReference>
<evidence type="ECO:0000256" key="4">
    <source>
        <dbReference type="PROSITE-ProRule" id="PRU10141"/>
    </source>
</evidence>
<evidence type="ECO:0000259" key="5">
    <source>
        <dbReference type="Pfam" id="PF07714"/>
    </source>
</evidence>
<evidence type="ECO:0000256" key="1">
    <source>
        <dbReference type="ARBA" id="ARBA00004370"/>
    </source>
</evidence>
<dbReference type="InterPro" id="IPR017441">
    <property type="entry name" value="Protein_kinase_ATP_BS"/>
</dbReference>
<gene>
    <name evidence="6" type="ORF">DCAR_0832077</name>
</gene>